<evidence type="ECO:0000259" key="3">
    <source>
        <dbReference type="PROSITE" id="PS50217"/>
    </source>
</evidence>
<feature type="region of interest" description="Disordered" evidence="2">
    <location>
        <begin position="55"/>
        <end position="76"/>
    </location>
</feature>
<gene>
    <name evidence="4" type="ORF">PVAG01_05405</name>
</gene>
<sequence length="191" mass="21641">MDNSALFSYDLNAFAESADWQTDLYFQDPKLPETYEAPQDWYSLDAQTVQWPASEYASSSASGESPGECSPPRSIASHLIPTHNFASMSGTINSSPTISVGIVTAADRKAATKRRRQQQNRDAQRTFRQRRQEEFEKLGTELEKEKQKRVSCEAEVERLQRELNRIRRLVGATRADEFGDNEESEVGLKSE</sequence>
<dbReference type="Proteomes" id="UP001629113">
    <property type="component" value="Unassembled WGS sequence"/>
</dbReference>
<protein>
    <recommendedName>
        <fullName evidence="3">BZIP domain-containing protein</fullName>
    </recommendedName>
</protein>
<evidence type="ECO:0000313" key="4">
    <source>
        <dbReference type="EMBL" id="KAL3423658.1"/>
    </source>
</evidence>
<dbReference type="SMART" id="SM00338">
    <property type="entry name" value="BRLZ"/>
    <property type="match status" value="1"/>
</dbReference>
<feature type="coiled-coil region" evidence="1">
    <location>
        <begin position="128"/>
        <end position="176"/>
    </location>
</feature>
<evidence type="ECO:0000313" key="5">
    <source>
        <dbReference type="Proteomes" id="UP001629113"/>
    </source>
</evidence>
<feature type="domain" description="BZIP" evidence="3">
    <location>
        <begin position="110"/>
        <end position="173"/>
    </location>
</feature>
<keyword evidence="5" id="KW-1185">Reference proteome</keyword>
<comment type="caution">
    <text evidence="4">The sequence shown here is derived from an EMBL/GenBank/DDBJ whole genome shotgun (WGS) entry which is preliminary data.</text>
</comment>
<dbReference type="InterPro" id="IPR046347">
    <property type="entry name" value="bZIP_sf"/>
</dbReference>
<evidence type="ECO:0000256" key="2">
    <source>
        <dbReference type="SAM" id="MobiDB-lite"/>
    </source>
</evidence>
<dbReference type="PROSITE" id="PS50217">
    <property type="entry name" value="BZIP"/>
    <property type="match status" value="1"/>
</dbReference>
<name>A0ABR4PK09_9HELO</name>
<keyword evidence="1" id="KW-0175">Coiled coil</keyword>
<dbReference type="SUPFAM" id="SSF57959">
    <property type="entry name" value="Leucine zipper domain"/>
    <property type="match status" value="1"/>
</dbReference>
<evidence type="ECO:0000256" key="1">
    <source>
        <dbReference type="SAM" id="Coils"/>
    </source>
</evidence>
<reference evidence="4 5" key="1">
    <citation type="submission" date="2024-06" db="EMBL/GenBank/DDBJ databases">
        <title>Complete genome of Phlyctema vagabunda strain 19-DSS-EL-015.</title>
        <authorList>
            <person name="Fiorenzani C."/>
        </authorList>
    </citation>
    <scope>NUCLEOTIDE SEQUENCE [LARGE SCALE GENOMIC DNA]</scope>
    <source>
        <strain evidence="4 5">19-DSS-EL-015</strain>
    </source>
</reference>
<dbReference type="Gene3D" id="1.20.5.170">
    <property type="match status" value="1"/>
</dbReference>
<dbReference type="PROSITE" id="PS00036">
    <property type="entry name" value="BZIP_BASIC"/>
    <property type="match status" value="1"/>
</dbReference>
<accession>A0ABR4PK09</accession>
<organism evidence="4 5">
    <name type="scientific">Phlyctema vagabunda</name>
    <dbReference type="NCBI Taxonomy" id="108571"/>
    <lineage>
        <taxon>Eukaryota</taxon>
        <taxon>Fungi</taxon>
        <taxon>Dikarya</taxon>
        <taxon>Ascomycota</taxon>
        <taxon>Pezizomycotina</taxon>
        <taxon>Leotiomycetes</taxon>
        <taxon>Helotiales</taxon>
        <taxon>Dermateaceae</taxon>
        <taxon>Phlyctema</taxon>
    </lineage>
</organism>
<dbReference type="EMBL" id="JBFCZG010000004">
    <property type="protein sequence ID" value="KAL3423658.1"/>
    <property type="molecule type" value="Genomic_DNA"/>
</dbReference>
<proteinExistence type="predicted"/>
<feature type="compositionally biased region" description="Low complexity" evidence="2">
    <location>
        <begin position="55"/>
        <end position="74"/>
    </location>
</feature>
<dbReference type="InterPro" id="IPR004827">
    <property type="entry name" value="bZIP"/>
</dbReference>